<proteinExistence type="predicted"/>
<evidence type="ECO:0000313" key="2">
    <source>
        <dbReference type="EMBL" id="GAA1215988.1"/>
    </source>
</evidence>
<dbReference type="RefSeq" id="WP_343924483.1">
    <property type="nucleotide sequence ID" value="NZ_BAAAKW010000026.1"/>
</dbReference>
<protein>
    <recommendedName>
        <fullName evidence="1">DUF6998 domain-containing protein</fullName>
    </recommendedName>
</protein>
<dbReference type="EMBL" id="BAAAKW010000026">
    <property type="protein sequence ID" value="GAA1215988.1"/>
    <property type="molecule type" value="Genomic_DNA"/>
</dbReference>
<dbReference type="InterPro" id="IPR054267">
    <property type="entry name" value="DUF6998"/>
</dbReference>
<organism evidence="2 3">
    <name type="scientific">Rhodoglobus aureus</name>
    <dbReference type="NCBI Taxonomy" id="191497"/>
    <lineage>
        <taxon>Bacteria</taxon>
        <taxon>Bacillati</taxon>
        <taxon>Actinomycetota</taxon>
        <taxon>Actinomycetes</taxon>
        <taxon>Micrococcales</taxon>
        <taxon>Microbacteriaceae</taxon>
        <taxon>Rhodoglobus</taxon>
    </lineage>
</organism>
<gene>
    <name evidence="2" type="ORF">GCM10009655_14140</name>
</gene>
<evidence type="ECO:0000259" key="1">
    <source>
        <dbReference type="Pfam" id="PF22522"/>
    </source>
</evidence>
<comment type="caution">
    <text evidence="2">The sequence shown here is derived from an EMBL/GenBank/DDBJ whole genome shotgun (WGS) entry which is preliminary data.</text>
</comment>
<feature type="domain" description="DUF6998" evidence="1">
    <location>
        <begin position="40"/>
        <end position="81"/>
    </location>
</feature>
<reference evidence="3" key="1">
    <citation type="journal article" date="2019" name="Int. J. Syst. Evol. Microbiol.">
        <title>The Global Catalogue of Microorganisms (GCM) 10K type strain sequencing project: providing services to taxonomists for standard genome sequencing and annotation.</title>
        <authorList>
            <consortium name="The Broad Institute Genomics Platform"/>
            <consortium name="The Broad Institute Genome Sequencing Center for Infectious Disease"/>
            <person name="Wu L."/>
            <person name="Ma J."/>
        </authorList>
    </citation>
    <scope>NUCLEOTIDE SEQUENCE [LARGE SCALE GENOMIC DNA]</scope>
    <source>
        <strain evidence="3">JCM 12762</strain>
    </source>
</reference>
<dbReference type="Pfam" id="PF22522">
    <property type="entry name" value="DUF6998"/>
    <property type="match status" value="1"/>
</dbReference>
<dbReference type="Proteomes" id="UP001500943">
    <property type="component" value="Unassembled WGS sequence"/>
</dbReference>
<evidence type="ECO:0000313" key="3">
    <source>
        <dbReference type="Proteomes" id="UP001500943"/>
    </source>
</evidence>
<keyword evidence="3" id="KW-1185">Reference proteome</keyword>
<name>A0ABP4G7P1_9MICO</name>
<sequence length="169" mass="18695">MVETHSNDLQSLLTQYVSARNDIKALTSLARSAGIARTDNLVGELGEYLALQVYGGELAVTSARDIDLIAADYRRIQVKTRALPAGELRVYDFASLDFDLAVCVRFEIPSFELQWAREFNPKQLLDVATPRSGGVRVTGARARDNGADVTHTFRASWESIRCRSMDTLG</sequence>
<accession>A0ABP4G7P1</accession>